<reference evidence="1 2" key="1">
    <citation type="submission" date="2016-01" db="EMBL/GenBank/DDBJ databases">
        <title>Characterization of the Clostridium difficile lineages that are prevalent in Hong Kong and China.</title>
        <authorList>
            <person name="Kwok J.S.-L."/>
            <person name="Lam W.-Y."/>
            <person name="Ip M."/>
            <person name="Chan T.-F."/>
            <person name="Hawkey P.M."/>
            <person name="Tsui S.K.-W."/>
        </authorList>
    </citation>
    <scope>NUCLEOTIDE SEQUENCE [LARGE SCALE GENOMIC DNA]</scope>
    <source>
        <strain evidence="1 2">300064</strain>
    </source>
</reference>
<dbReference type="Proteomes" id="UP000238081">
    <property type="component" value="Unassembled WGS sequence"/>
</dbReference>
<name>A0A2S7FBG9_CLOBU</name>
<organism evidence="1 2">
    <name type="scientific">Clostridium butyricum</name>
    <dbReference type="NCBI Taxonomy" id="1492"/>
    <lineage>
        <taxon>Bacteria</taxon>
        <taxon>Bacillati</taxon>
        <taxon>Bacillota</taxon>
        <taxon>Clostridia</taxon>
        <taxon>Eubacteriales</taxon>
        <taxon>Clostridiaceae</taxon>
        <taxon>Clostridium</taxon>
    </lineage>
</organism>
<protein>
    <submittedName>
        <fullName evidence="1">Uncharacterized protein</fullName>
    </submittedName>
</protein>
<accession>A0A2S7FBG9</accession>
<dbReference type="RefSeq" id="WP_003414769.1">
    <property type="nucleotide sequence ID" value="NZ_CANCWB010000009.1"/>
</dbReference>
<evidence type="ECO:0000313" key="1">
    <source>
        <dbReference type="EMBL" id="PPV15273.1"/>
    </source>
</evidence>
<comment type="caution">
    <text evidence="1">The sequence shown here is derived from an EMBL/GenBank/DDBJ whole genome shotgun (WGS) entry which is preliminary data.</text>
</comment>
<evidence type="ECO:0000313" key="2">
    <source>
        <dbReference type="Proteomes" id="UP000238081"/>
    </source>
</evidence>
<gene>
    <name evidence="1" type="ORF">AWN73_12260</name>
</gene>
<proteinExistence type="predicted"/>
<sequence>MKFKKTLMVLIIIITIFNVKAYATPHYKYQPHADVYKEGIYHFQKSIGNKMTFTLLTPDKCMNIVIIENNDIKYYIQLNEKSLKTEIFLEKPLKVHTSILIGDGEMSFTFE</sequence>
<dbReference type="AlphaFoldDB" id="A0A2S7FBG9"/>
<dbReference type="EMBL" id="LRDH01000101">
    <property type="protein sequence ID" value="PPV15273.1"/>
    <property type="molecule type" value="Genomic_DNA"/>
</dbReference>